<dbReference type="InterPro" id="IPR029063">
    <property type="entry name" value="SAM-dependent_MTases_sf"/>
</dbReference>
<dbReference type="InterPro" id="IPR052514">
    <property type="entry name" value="SAM-dependent_MTase"/>
</dbReference>
<dbReference type="RefSeq" id="WP_069968758.1">
    <property type="nucleotide sequence ID" value="NZ_CM124774.1"/>
</dbReference>
<dbReference type="PANTHER" id="PTHR34203">
    <property type="entry name" value="METHYLTRANSFERASE, FKBM FAMILY PROTEIN"/>
    <property type="match status" value="1"/>
</dbReference>
<proteinExistence type="predicted"/>
<dbReference type="CDD" id="cd02440">
    <property type="entry name" value="AdoMet_MTases"/>
    <property type="match status" value="1"/>
</dbReference>
<organism evidence="2">
    <name type="scientific">Desertifilum tharense IPPAS B-1220</name>
    <dbReference type="NCBI Taxonomy" id="1781255"/>
    <lineage>
        <taxon>Bacteria</taxon>
        <taxon>Bacillati</taxon>
        <taxon>Cyanobacteriota</taxon>
        <taxon>Cyanophyceae</taxon>
        <taxon>Desertifilales</taxon>
        <taxon>Desertifilaceae</taxon>
        <taxon>Desertifilum</taxon>
    </lineage>
</organism>
<gene>
    <name evidence="2" type="ORF">BH720_18770</name>
</gene>
<dbReference type="OrthoDB" id="421171at2"/>
<evidence type="ECO:0000313" key="2">
    <source>
        <dbReference type="EMBL" id="OEJ73642.1"/>
    </source>
</evidence>
<dbReference type="GO" id="GO:0032259">
    <property type="term" value="P:methylation"/>
    <property type="evidence" value="ECO:0007669"/>
    <property type="project" value="UniProtKB-KW"/>
</dbReference>
<dbReference type="Pfam" id="PF05050">
    <property type="entry name" value="Methyltransf_21"/>
    <property type="match status" value="1"/>
</dbReference>
<keyword evidence="2" id="KW-0489">Methyltransferase</keyword>
<protein>
    <submittedName>
        <fullName evidence="2">Methyltransferase</fullName>
    </submittedName>
</protein>
<name>A0A1E5QG30_9CYAN</name>
<dbReference type="SUPFAM" id="SSF53335">
    <property type="entry name" value="S-adenosyl-L-methionine-dependent methyltransferases"/>
    <property type="match status" value="1"/>
</dbReference>
<dbReference type="InterPro" id="IPR006342">
    <property type="entry name" value="FkbM_mtfrase"/>
</dbReference>
<accession>A0A1E5QG30</accession>
<comment type="caution">
    <text evidence="2">The sequence shown here is derived from an EMBL/GenBank/DDBJ whole genome shotgun (WGS) entry which is preliminary data.</text>
</comment>
<dbReference type="AlphaFoldDB" id="A0A1E5QG30"/>
<dbReference type="GO" id="GO:0008168">
    <property type="term" value="F:methyltransferase activity"/>
    <property type="evidence" value="ECO:0007669"/>
    <property type="project" value="UniProtKB-KW"/>
</dbReference>
<reference evidence="2" key="1">
    <citation type="submission" date="2016-09" db="EMBL/GenBank/DDBJ databases">
        <title>Draft genome of thermotolerant cyanobacterium Desertifilum sp. strain IPPAS B-1220.</title>
        <authorList>
            <person name="Sinetova M.A."/>
            <person name="Bolakhan K."/>
            <person name="Zayadan B.K."/>
            <person name="Mironov K.S."/>
            <person name="Ustinova V."/>
            <person name="Kupriyanova E.V."/>
            <person name="Sidorov R.A."/>
            <person name="Skrypnik A.N."/>
            <person name="Gogoleva N.E."/>
            <person name="Gogolev Y.V."/>
            <person name="Los D.A."/>
        </authorList>
    </citation>
    <scope>NUCLEOTIDE SEQUENCE [LARGE SCALE GENOMIC DNA]</scope>
    <source>
        <strain evidence="2">IPPAS B-1220</strain>
    </source>
</reference>
<sequence length="249" mass="27770">MDFEKISPQSFVGKLLRLPLKLIPANAQMPILSGKLRGKKWIVGAGRHGSWLGTYEAQTQHLFIQALNPGMTVFDIGAQAGFYTLLASHLVGKQGRVFAFEPLPRNLAYLHQHLAINHLENVTVIEAAVAETSGVAFFKEAASSYQGKLSEKGGLSVKTISLDDFCQSQLNPVPQVIKMDIEGAEYQALKGAKQLFARAHPTLFLAIHGQQNYQHCIQLLTQWNYRIQVLNRHEKDELSDNLEAIAYYQ</sequence>
<dbReference type="NCBIfam" id="TIGR01444">
    <property type="entry name" value="fkbM_fam"/>
    <property type="match status" value="1"/>
</dbReference>
<keyword evidence="2" id="KW-0808">Transferase</keyword>
<dbReference type="EMBL" id="MJGC01000083">
    <property type="protein sequence ID" value="OEJ73642.1"/>
    <property type="molecule type" value="Genomic_DNA"/>
</dbReference>
<dbReference type="STRING" id="1781255.BH720_18770"/>
<dbReference type="Gene3D" id="3.40.50.150">
    <property type="entry name" value="Vaccinia Virus protein VP39"/>
    <property type="match status" value="1"/>
</dbReference>
<feature type="domain" description="Methyltransferase FkbM" evidence="1">
    <location>
        <begin position="75"/>
        <end position="227"/>
    </location>
</feature>
<evidence type="ECO:0000259" key="1">
    <source>
        <dbReference type="Pfam" id="PF05050"/>
    </source>
</evidence>
<dbReference type="PANTHER" id="PTHR34203:SF15">
    <property type="entry name" value="SLL1173 PROTEIN"/>
    <property type="match status" value="1"/>
</dbReference>